<name>A0A0C4YB46_9BURK</name>
<dbReference type="PANTHER" id="PTHR30329">
    <property type="entry name" value="STATOR ELEMENT OF FLAGELLAR MOTOR COMPLEX"/>
    <property type="match status" value="1"/>
</dbReference>
<dbReference type="KEGG" id="cbw:RR42_s1178"/>
<dbReference type="CDD" id="cd07185">
    <property type="entry name" value="OmpA_C-like"/>
    <property type="match status" value="1"/>
</dbReference>
<keyword evidence="1" id="KW-0472">Membrane</keyword>
<evidence type="ECO:0000313" key="4">
    <source>
        <dbReference type="EMBL" id="AJG22767.1"/>
    </source>
</evidence>
<feature type="region of interest" description="Disordered" evidence="2">
    <location>
        <begin position="151"/>
        <end position="206"/>
    </location>
</feature>
<dbReference type="STRING" id="68895.RR42_s1178"/>
<protein>
    <submittedName>
        <fullName evidence="4">Outer membrane protein ImpK/VasF, OmpA/MotB domain</fullName>
    </submittedName>
</protein>
<evidence type="ECO:0000313" key="5">
    <source>
        <dbReference type="Proteomes" id="UP000031843"/>
    </source>
</evidence>
<organism evidence="4 5">
    <name type="scientific">Cupriavidus basilensis</name>
    <dbReference type="NCBI Taxonomy" id="68895"/>
    <lineage>
        <taxon>Bacteria</taxon>
        <taxon>Pseudomonadati</taxon>
        <taxon>Pseudomonadota</taxon>
        <taxon>Betaproteobacteria</taxon>
        <taxon>Burkholderiales</taxon>
        <taxon>Burkholderiaceae</taxon>
        <taxon>Cupriavidus</taxon>
    </lineage>
</organism>
<reference evidence="4 5" key="1">
    <citation type="journal article" date="2015" name="Genome Announc.">
        <title>Complete Genome Sequence of Cupriavidus basilensis 4G11, Isolated from the Oak Ridge Field Research Center Site.</title>
        <authorList>
            <person name="Ray J."/>
            <person name="Waters R.J."/>
            <person name="Skerker J.M."/>
            <person name="Kuehl J.V."/>
            <person name="Price M.N."/>
            <person name="Huang J."/>
            <person name="Chakraborty R."/>
            <person name="Arkin A.P."/>
            <person name="Deutschbauer A."/>
        </authorList>
    </citation>
    <scope>NUCLEOTIDE SEQUENCE [LARGE SCALE GENOMIC DNA]</scope>
    <source>
        <strain evidence="4">4G11</strain>
    </source>
</reference>
<dbReference type="InterPro" id="IPR036737">
    <property type="entry name" value="OmpA-like_sf"/>
</dbReference>
<gene>
    <name evidence="4" type="ORF">RR42_s1178</name>
</gene>
<dbReference type="Gene3D" id="3.30.1330.60">
    <property type="entry name" value="OmpA-like domain"/>
    <property type="match status" value="1"/>
</dbReference>
<dbReference type="InterPro" id="IPR006665">
    <property type="entry name" value="OmpA-like"/>
</dbReference>
<feature type="domain" description="OmpA-like" evidence="3">
    <location>
        <begin position="64"/>
        <end position="184"/>
    </location>
</feature>
<evidence type="ECO:0000259" key="3">
    <source>
        <dbReference type="PROSITE" id="PS51123"/>
    </source>
</evidence>
<dbReference type="AlphaFoldDB" id="A0A0C4YB46"/>
<dbReference type="PANTHER" id="PTHR30329:SF19">
    <property type="entry name" value="OUTER MEMBRANE PROTEIN, OMPA FAMILY"/>
    <property type="match status" value="1"/>
</dbReference>
<sequence length="206" mass="22053">MTGQEKREPNPASLPAGETIEARVAAINGAIGNMKPPPPPTALRLAELPKDEIARSVAAVKDDDRRSTVIFRGDAMFGAGKAEVSATLLPTLDKVAPEINRVQGKVQVTGHSGNQPIKSARHASNQALSKERAAVVSEYLARKGVDKGRLEAIGKGDTEPLTDNKTPGARVANRRARRTEPGNLCRDRDSRTVGIPRARANQHRGH</sequence>
<dbReference type="SUPFAM" id="SSF103088">
    <property type="entry name" value="OmpA-like"/>
    <property type="match status" value="1"/>
</dbReference>
<dbReference type="Pfam" id="PF00691">
    <property type="entry name" value="OmpA"/>
    <property type="match status" value="1"/>
</dbReference>
<dbReference type="GO" id="GO:0016020">
    <property type="term" value="C:membrane"/>
    <property type="evidence" value="ECO:0007669"/>
    <property type="project" value="UniProtKB-UniRule"/>
</dbReference>
<proteinExistence type="predicted"/>
<dbReference type="EMBL" id="CP010537">
    <property type="protein sequence ID" value="AJG22767.1"/>
    <property type="molecule type" value="Genomic_DNA"/>
</dbReference>
<dbReference type="Proteomes" id="UP000031843">
    <property type="component" value="Chromosome secondary"/>
</dbReference>
<dbReference type="InterPro" id="IPR050330">
    <property type="entry name" value="Bact_OuterMem_StrucFunc"/>
</dbReference>
<evidence type="ECO:0000256" key="1">
    <source>
        <dbReference type="PROSITE-ProRule" id="PRU00473"/>
    </source>
</evidence>
<accession>A0A0C4YB46</accession>
<keyword evidence="5" id="KW-1185">Reference proteome</keyword>
<evidence type="ECO:0000256" key="2">
    <source>
        <dbReference type="SAM" id="MobiDB-lite"/>
    </source>
</evidence>
<dbReference type="PROSITE" id="PS51123">
    <property type="entry name" value="OMPA_2"/>
    <property type="match status" value="1"/>
</dbReference>